<accession>A0ABS6IN99</accession>
<dbReference type="Proteomes" id="UP000727907">
    <property type="component" value="Unassembled WGS sequence"/>
</dbReference>
<proteinExistence type="predicted"/>
<name>A0ABS6IN99_9HYPH</name>
<dbReference type="EMBL" id="JAHOPB010000002">
    <property type="protein sequence ID" value="MBU8876068.1"/>
    <property type="molecule type" value="Genomic_DNA"/>
</dbReference>
<evidence type="ECO:0000313" key="1">
    <source>
        <dbReference type="EMBL" id="MBU8876068.1"/>
    </source>
</evidence>
<evidence type="ECO:0000313" key="2">
    <source>
        <dbReference type="Proteomes" id="UP000727907"/>
    </source>
</evidence>
<gene>
    <name evidence="1" type="ORF">KQ910_20010</name>
</gene>
<sequence length="48" mass="5094">MILSSKTLSHWFLSDSAMAGLPIIKKPFVQGDLDRLLAPVAVTAIPGS</sequence>
<keyword evidence="2" id="KW-1185">Reference proteome</keyword>
<protein>
    <submittedName>
        <fullName evidence="1">Uncharacterized protein</fullName>
    </submittedName>
</protein>
<organism evidence="1 2">
    <name type="scientific">Reyranella humidisoli</name>
    <dbReference type="NCBI Taxonomy" id="2849149"/>
    <lineage>
        <taxon>Bacteria</taxon>
        <taxon>Pseudomonadati</taxon>
        <taxon>Pseudomonadota</taxon>
        <taxon>Alphaproteobacteria</taxon>
        <taxon>Hyphomicrobiales</taxon>
        <taxon>Reyranellaceae</taxon>
        <taxon>Reyranella</taxon>
    </lineage>
</organism>
<comment type="caution">
    <text evidence="1">The sequence shown here is derived from an EMBL/GenBank/DDBJ whole genome shotgun (WGS) entry which is preliminary data.</text>
</comment>
<dbReference type="RefSeq" id="WP_216964560.1">
    <property type="nucleotide sequence ID" value="NZ_JAHOPB010000002.1"/>
</dbReference>
<reference evidence="1 2" key="1">
    <citation type="submission" date="2021-06" db="EMBL/GenBank/DDBJ databases">
        <authorList>
            <person name="Lee D.H."/>
        </authorList>
    </citation>
    <scope>NUCLEOTIDE SEQUENCE [LARGE SCALE GENOMIC DNA]</scope>
    <source>
        <strain evidence="1 2">MMS21-HV4-11</strain>
    </source>
</reference>